<feature type="compositionally biased region" description="Basic and acidic residues" evidence="1">
    <location>
        <begin position="280"/>
        <end position="297"/>
    </location>
</feature>
<evidence type="ECO:0000256" key="1">
    <source>
        <dbReference type="SAM" id="MobiDB-lite"/>
    </source>
</evidence>
<reference evidence="2 3" key="1">
    <citation type="submission" date="2016-03" db="EMBL/GenBank/DDBJ databases">
        <authorList>
            <person name="Ploux O."/>
        </authorList>
    </citation>
    <scope>NUCLEOTIDE SEQUENCE [LARGE SCALE GENOMIC DNA]</scope>
    <source>
        <strain evidence="2 3">URUG2</strain>
    </source>
</reference>
<feature type="region of interest" description="Disordered" evidence="1">
    <location>
        <begin position="258"/>
        <end position="414"/>
    </location>
</feature>
<feature type="region of interest" description="Disordered" evidence="1">
    <location>
        <begin position="202"/>
        <end position="242"/>
    </location>
</feature>
<dbReference type="GeneID" id="35603367"/>
<dbReference type="Proteomes" id="UP000225277">
    <property type="component" value="Unassembled WGS sequence"/>
</dbReference>
<dbReference type="AlphaFoldDB" id="A0A2D3VJW0"/>
<evidence type="ECO:0000313" key="2">
    <source>
        <dbReference type="EMBL" id="CZT22399.1"/>
    </source>
</evidence>
<gene>
    <name evidence="2" type="ORF">RCC_08269</name>
</gene>
<dbReference type="RefSeq" id="XP_023629288.1">
    <property type="nucleotide sequence ID" value="XM_023773520.1"/>
</dbReference>
<keyword evidence="3" id="KW-1185">Reference proteome</keyword>
<feature type="compositionally biased region" description="Polar residues" evidence="1">
    <location>
        <begin position="318"/>
        <end position="331"/>
    </location>
</feature>
<proteinExistence type="predicted"/>
<feature type="compositionally biased region" description="Basic residues" evidence="1">
    <location>
        <begin position="340"/>
        <end position="352"/>
    </location>
</feature>
<name>A0A2D3VJW0_9PEZI</name>
<feature type="compositionally biased region" description="Basic residues" evidence="1">
    <location>
        <begin position="270"/>
        <end position="279"/>
    </location>
</feature>
<protein>
    <submittedName>
        <fullName evidence="2">Uncharacterized protein</fullName>
    </submittedName>
</protein>
<evidence type="ECO:0000313" key="3">
    <source>
        <dbReference type="Proteomes" id="UP000225277"/>
    </source>
</evidence>
<sequence>MELDVDGPSAEANGLRTPNEPNMNDEMETELTELVNEQQFEPPDVSQTQQYLQAETISAQDVNDWANLPELPRRQLGLAQTITNIYRSSFTILLQAWNCPPAECIPAELRTRTPYSLGLVVRLAELALLTRGCRDHAHTMLRTLVQDRSARLATPPNFIVVTGMARGMPHKRFVEHRVQEYVGGLMIDDVEIAKVQCMTTPGYQPAKIPAESRADRAARRKNRSHSLPPGQDAISQNQRPHYEAHVGDGARGLEWFKEQHKQQRSIRPAIRGRGKRDRKRREEILGSRPRRSVEERASNGSPTGDDQQMQDAAASEQMGDSTRVSFTSSHQEPPKDQTRRRQRKPRSAKQRAKTVDGFMARIFDGISMENGGEPNDGGRQAIQTPAFLIAEQQTSDKALPSERSGLPSSPNGTA</sequence>
<organism evidence="2 3">
    <name type="scientific">Ramularia collo-cygni</name>
    <dbReference type="NCBI Taxonomy" id="112498"/>
    <lineage>
        <taxon>Eukaryota</taxon>
        <taxon>Fungi</taxon>
        <taxon>Dikarya</taxon>
        <taxon>Ascomycota</taxon>
        <taxon>Pezizomycotina</taxon>
        <taxon>Dothideomycetes</taxon>
        <taxon>Dothideomycetidae</taxon>
        <taxon>Mycosphaerellales</taxon>
        <taxon>Mycosphaerellaceae</taxon>
        <taxon>Ramularia</taxon>
    </lineage>
</organism>
<feature type="region of interest" description="Disordered" evidence="1">
    <location>
        <begin position="1"/>
        <end position="24"/>
    </location>
</feature>
<dbReference type="EMBL" id="FJUY01000013">
    <property type="protein sequence ID" value="CZT22399.1"/>
    <property type="molecule type" value="Genomic_DNA"/>
</dbReference>
<accession>A0A2D3VJW0</accession>
<feature type="compositionally biased region" description="Polar residues" evidence="1">
    <location>
        <begin position="298"/>
        <end position="310"/>
    </location>
</feature>